<proteinExistence type="predicted"/>
<dbReference type="PROSITE" id="PS51257">
    <property type="entry name" value="PROKAR_LIPOPROTEIN"/>
    <property type="match status" value="1"/>
</dbReference>
<keyword evidence="1" id="KW-1133">Transmembrane helix</keyword>
<comment type="caution">
    <text evidence="2">The sequence shown here is derived from an EMBL/GenBank/DDBJ whole genome shotgun (WGS) entry which is preliminary data.</text>
</comment>
<feature type="transmembrane region" description="Helical" evidence="1">
    <location>
        <begin position="104"/>
        <end position="125"/>
    </location>
</feature>
<accession>A0A133VG28</accession>
<keyword evidence="3" id="KW-1185">Reference proteome</keyword>
<dbReference type="AlphaFoldDB" id="A0A133VG28"/>
<feature type="non-terminal residue" evidence="2">
    <location>
        <position position="161"/>
    </location>
</feature>
<feature type="transmembrane region" description="Helical" evidence="1">
    <location>
        <begin position="9"/>
        <end position="28"/>
    </location>
</feature>
<keyword evidence="1" id="KW-0472">Membrane</keyword>
<name>A0A133VG28_9EURY</name>
<feature type="transmembrane region" description="Helical" evidence="1">
    <location>
        <begin position="40"/>
        <end position="58"/>
    </location>
</feature>
<reference evidence="2 3" key="1">
    <citation type="journal article" date="2016" name="Sci. Rep.">
        <title>Metabolic traits of an uncultured archaeal lineage -MSBL1- from brine pools of the Red Sea.</title>
        <authorList>
            <person name="Mwirichia R."/>
            <person name="Alam I."/>
            <person name="Rashid M."/>
            <person name="Vinu M."/>
            <person name="Ba-Alawi W."/>
            <person name="Anthony Kamau A."/>
            <person name="Kamanda Ngugi D."/>
            <person name="Goker M."/>
            <person name="Klenk H.P."/>
            <person name="Bajic V."/>
            <person name="Stingl U."/>
        </authorList>
    </citation>
    <scope>NUCLEOTIDE SEQUENCE [LARGE SCALE GENOMIC DNA]</scope>
    <source>
        <strain evidence="2">SCGC-AAA382A13</strain>
    </source>
</reference>
<gene>
    <name evidence="2" type="ORF">AKJ50_01045</name>
</gene>
<evidence type="ECO:0000313" key="2">
    <source>
        <dbReference type="EMBL" id="KXB05389.1"/>
    </source>
</evidence>
<dbReference type="EMBL" id="LHYD01000015">
    <property type="protein sequence ID" value="KXB05389.1"/>
    <property type="molecule type" value="Genomic_DNA"/>
</dbReference>
<evidence type="ECO:0000313" key="3">
    <source>
        <dbReference type="Proteomes" id="UP000070311"/>
    </source>
</evidence>
<dbReference type="Proteomes" id="UP000070311">
    <property type="component" value="Unassembled WGS sequence"/>
</dbReference>
<keyword evidence="1" id="KW-0812">Transmembrane</keyword>
<feature type="transmembrane region" description="Helical" evidence="1">
    <location>
        <begin position="65"/>
        <end position="84"/>
    </location>
</feature>
<sequence length="161" mass="17580">MKLSIGERAGFFGAILVVVGCFLPWMKINATSMLNGFETIPGIIAIIITVTVSVLIYHRKWDIKNALTLVVSGSIISILMAAQYTNPSRFDPELIVLMVEPSLGLYITLLGSVSLVFGGLFDLYFEEADGIGTELTYSVSSSLRTMTSAFCPMYFLGTFAR</sequence>
<evidence type="ECO:0000256" key="1">
    <source>
        <dbReference type="SAM" id="Phobius"/>
    </source>
</evidence>
<organism evidence="2 3">
    <name type="scientific">candidate division MSBL1 archaeon SCGC-AAA382A13</name>
    <dbReference type="NCBI Taxonomy" id="1698279"/>
    <lineage>
        <taxon>Archaea</taxon>
        <taxon>Methanobacteriati</taxon>
        <taxon>Methanobacteriota</taxon>
        <taxon>candidate division MSBL1</taxon>
    </lineage>
</organism>
<protein>
    <submittedName>
        <fullName evidence="2">Uncharacterized protein</fullName>
    </submittedName>
</protein>